<feature type="domain" description="C3H1-type" evidence="7">
    <location>
        <begin position="174"/>
        <end position="216"/>
    </location>
</feature>
<dbReference type="CDD" id="cd17039">
    <property type="entry name" value="Ubl_ubiquitin_like"/>
    <property type="match status" value="1"/>
</dbReference>
<dbReference type="Gene3D" id="4.10.1000.10">
    <property type="entry name" value="Zinc finger, CCCH-type"/>
    <property type="match status" value="1"/>
</dbReference>
<evidence type="ECO:0000256" key="2">
    <source>
        <dbReference type="ARBA" id="ARBA00022771"/>
    </source>
</evidence>
<feature type="compositionally biased region" description="Basic and acidic residues" evidence="5">
    <location>
        <begin position="482"/>
        <end position="504"/>
    </location>
</feature>
<dbReference type="PROSITE" id="PS50188">
    <property type="entry name" value="B302_SPRY"/>
    <property type="match status" value="1"/>
</dbReference>
<keyword evidence="2 4" id="KW-0863">Zinc-finger</keyword>
<evidence type="ECO:0000259" key="7">
    <source>
        <dbReference type="PROSITE" id="PS50103"/>
    </source>
</evidence>
<dbReference type="InterPro" id="IPR013320">
    <property type="entry name" value="ConA-like_dom_sf"/>
</dbReference>
<dbReference type="GO" id="GO:0008270">
    <property type="term" value="F:zinc ion binding"/>
    <property type="evidence" value="ECO:0007669"/>
    <property type="project" value="UniProtKB-KW"/>
</dbReference>
<organism evidence="9 10">
    <name type="scientific">Pythium insidiosum</name>
    <name type="common">Pythiosis disease agent</name>
    <dbReference type="NCBI Taxonomy" id="114742"/>
    <lineage>
        <taxon>Eukaryota</taxon>
        <taxon>Sar</taxon>
        <taxon>Stramenopiles</taxon>
        <taxon>Oomycota</taxon>
        <taxon>Peronosporomycetes</taxon>
        <taxon>Pythiales</taxon>
        <taxon>Pythiaceae</taxon>
        <taxon>Pythium</taxon>
    </lineage>
</organism>
<dbReference type="PANTHER" id="PTHR13363">
    <property type="entry name" value="RING FINGER AND SRY DOMAIN-CONTAINING"/>
    <property type="match status" value="1"/>
</dbReference>
<dbReference type="PROSITE" id="PS50053">
    <property type="entry name" value="UBIQUITIN_2"/>
    <property type="match status" value="1"/>
</dbReference>
<evidence type="ECO:0000259" key="8">
    <source>
        <dbReference type="PROSITE" id="PS50188"/>
    </source>
</evidence>
<keyword evidence="10" id="KW-1185">Reference proteome</keyword>
<evidence type="ECO:0000313" key="9">
    <source>
        <dbReference type="EMBL" id="KAJ0404309.1"/>
    </source>
</evidence>
<keyword evidence="3 4" id="KW-0862">Zinc</keyword>
<dbReference type="GO" id="GO:0004842">
    <property type="term" value="F:ubiquitin-protein transferase activity"/>
    <property type="evidence" value="ECO:0007669"/>
    <property type="project" value="InterPro"/>
</dbReference>
<evidence type="ECO:0000256" key="4">
    <source>
        <dbReference type="PROSITE-ProRule" id="PRU00723"/>
    </source>
</evidence>
<dbReference type="AlphaFoldDB" id="A0AAD5QCH0"/>
<dbReference type="Proteomes" id="UP001209570">
    <property type="component" value="Unassembled WGS sequence"/>
</dbReference>
<dbReference type="InterPro" id="IPR025086">
    <property type="entry name" value="SDE2/SF3A3_SAP"/>
</dbReference>
<evidence type="ECO:0000256" key="3">
    <source>
        <dbReference type="ARBA" id="ARBA00022833"/>
    </source>
</evidence>
<dbReference type="InterPro" id="IPR053822">
    <property type="entry name" value="SDE2-like_dom"/>
</dbReference>
<accession>A0AAD5QCH0</accession>
<dbReference type="EMBL" id="JAKCXM010000065">
    <property type="protein sequence ID" value="KAJ0404309.1"/>
    <property type="molecule type" value="Genomic_DNA"/>
</dbReference>
<dbReference type="PANTHER" id="PTHR13363:SF5">
    <property type="entry name" value="E3 UBIQUITIN-PROTEIN LIGASE RNF123"/>
    <property type="match status" value="1"/>
</dbReference>
<dbReference type="GO" id="GO:0005737">
    <property type="term" value="C:cytoplasm"/>
    <property type="evidence" value="ECO:0007669"/>
    <property type="project" value="TreeGrafter"/>
</dbReference>
<feature type="region of interest" description="Disordered" evidence="5">
    <location>
        <begin position="482"/>
        <end position="539"/>
    </location>
</feature>
<feature type="domain" description="B30.2/SPRY" evidence="8">
    <location>
        <begin position="269"/>
        <end position="467"/>
    </location>
</feature>
<dbReference type="InterPro" id="IPR000571">
    <property type="entry name" value="Znf_CCCH"/>
</dbReference>
<protein>
    <recommendedName>
        <fullName evidence="11">C3H1-type domain-containing protein</fullName>
    </recommendedName>
</protein>
<sequence>MAEELEFLVHFNHTLCLSLSSDDVSLNAITRFIQQREGVPADRLELLVDGERLHDDDELPMAPRIIRARMTDGLLGGKGGFGAMLRSMGKGSAGKATTNFGACRDLHGRRLRHVNQEVQMQKWREESELREQRAKAGVTAQEMMDDETPSGIPGWYLAVPSWAEGIKKSYMKRRRNTTLCRHWVQARSDGRTPPPNAPRWWGCPRGRDCDFAHGEDELRGEALTELKKQKKVEHQQKQQQELDRYVNYEKDMRGDIHDAIREGTRKRKAKATKSVEAAAPAVVPLPEPVANDTVSDSHASDWLAAVDAGSVSVMFRHGLCELRGAGNFGTATSAAGCQLASGKWQYEVKLITNGVIQLGWADAAFVASSDAGDGVGDHASSWAYDGCRQLKWTGGADEEYGVAWERGDIISCLLDLEQGGTIRFARNGELMDVAFSGVAAGSPRGFFPAISVEQGEILLVNVGAQPLLYPVEGYKPVMEAMRLPDKSKSTGPDEKTRQVEKKQEPPALQDGTPASVEATQTKKEELKPVTPKREFPPLDLDKFSSTAELEALGLDALKAELQRRKLKCGGTLEQRAQRLLSVRGKSWDEIDGKLKERA</sequence>
<feature type="domain" description="Ubiquitin-like" evidence="6">
    <location>
        <begin position="25"/>
        <end position="59"/>
    </location>
</feature>
<dbReference type="Pfam" id="PF22782">
    <property type="entry name" value="SDE2"/>
    <property type="match status" value="1"/>
</dbReference>
<dbReference type="Gene3D" id="2.60.120.920">
    <property type="match status" value="1"/>
</dbReference>
<dbReference type="SUPFAM" id="SSF49899">
    <property type="entry name" value="Concanavalin A-like lectins/glucanases"/>
    <property type="match status" value="1"/>
</dbReference>
<dbReference type="SMART" id="SM00449">
    <property type="entry name" value="SPRY"/>
    <property type="match status" value="1"/>
</dbReference>
<dbReference type="InterPro" id="IPR045129">
    <property type="entry name" value="RNF123/RKP/RSPRY1"/>
</dbReference>
<comment type="caution">
    <text evidence="9">The sequence shown here is derived from an EMBL/GenBank/DDBJ whole genome shotgun (WGS) entry which is preliminary data.</text>
</comment>
<proteinExistence type="predicted"/>
<name>A0AAD5QCH0_PYTIN</name>
<feature type="compositionally biased region" description="Basic and acidic residues" evidence="5">
    <location>
        <begin position="520"/>
        <end position="539"/>
    </location>
</feature>
<dbReference type="Pfam" id="PF00622">
    <property type="entry name" value="SPRY"/>
    <property type="match status" value="1"/>
</dbReference>
<evidence type="ECO:0000256" key="5">
    <source>
        <dbReference type="SAM" id="MobiDB-lite"/>
    </source>
</evidence>
<dbReference type="InterPro" id="IPR001870">
    <property type="entry name" value="B30.2/SPRY"/>
</dbReference>
<gene>
    <name evidence="9" type="ORF">P43SY_003222</name>
</gene>
<evidence type="ECO:0000313" key="10">
    <source>
        <dbReference type="Proteomes" id="UP001209570"/>
    </source>
</evidence>
<reference evidence="9" key="1">
    <citation type="submission" date="2021-12" db="EMBL/GenBank/DDBJ databases">
        <title>Prjna785345.</title>
        <authorList>
            <person name="Rujirawat T."/>
            <person name="Krajaejun T."/>
        </authorList>
    </citation>
    <scope>NUCLEOTIDE SEQUENCE</scope>
    <source>
        <strain evidence="9">Pi057C3</strain>
    </source>
</reference>
<feature type="zinc finger region" description="C3H1-type" evidence="4">
    <location>
        <begin position="174"/>
        <end position="216"/>
    </location>
</feature>
<dbReference type="InterPro" id="IPR043136">
    <property type="entry name" value="B30.2/SPRY_sf"/>
</dbReference>
<evidence type="ECO:0000259" key="6">
    <source>
        <dbReference type="PROSITE" id="PS50053"/>
    </source>
</evidence>
<keyword evidence="1 4" id="KW-0479">Metal-binding</keyword>
<dbReference type="Pfam" id="PF13297">
    <property type="entry name" value="SDE2_2C"/>
    <property type="match status" value="1"/>
</dbReference>
<evidence type="ECO:0000256" key="1">
    <source>
        <dbReference type="ARBA" id="ARBA00022723"/>
    </source>
</evidence>
<dbReference type="InterPro" id="IPR003877">
    <property type="entry name" value="SPRY_dom"/>
</dbReference>
<dbReference type="PROSITE" id="PS50103">
    <property type="entry name" value="ZF_C3H1"/>
    <property type="match status" value="1"/>
</dbReference>
<dbReference type="GO" id="GO:0051603">
    <property type="term" value="P:proteolysis involved in protein catabolic process"/>
    <property type="evidence" value="ECO:0007669"/>
    <property type="project" value="TreeGrafter"/>
</dbReference>
<dbReference type="InterPro" id="IPR000626">
    <property type="entry name" value="Ubiquitin-like_dom"/>
</dbReference>
<evidence type="ECO:0008006" key="11">
    <source>
        <dbReference type="Google" id="ProtNLM"/>
    </source>
</evidence>